<dbReference type="Proteomes" id="UP000034516">
    <property type="component" value="Unassembled WGS sequence"/>
</dbReference>
<keyword evidence="1" id="KW-0328">Glycosyltransferase</keyword>
<keyword evidence="3" id="KW-1133">Transmembrane helix</keyword>
<dbReference type="InterPro" id="IPR002201">
    <property type="entry name" value="Glyco_trans_9"/>
</dbReference>
<dbReference type="EMBL" id="LCCW01000060">
    <property type="protein sequence ID" value="KKS39644.1"/>
    <property type="molecule type" value="Genomic_DNA"/>
</dbReference>
<comment type="caution">
    <text evidence="4">The sequence shown here is derived from an EMBL/GenBank/DDBJ whole genome shotgun (WGS) entry which is preliminary data.</text>
</comment>
<keyword evidence="3" id="KW-0812">Transmembrane</keyword>
<evidence type="ECO:0000313" key="5">
    <source>
        <dbReference type="Proteomes" id="UP000034516"/>
    </source>
</evidence>
<dbReference type="AlphaFoldDB" id="A0A0G0YSQ2"/>
<organism evidence="4 5">
    <name type="scientific">Candidatus Kuenenbacteria bacterium GW2011_GWA2_42_15</name>
    <dbReference type="NCBI Taxonomy" id="1618677"/>
    <lineage>
        <taxon>Bacteria</taxon>
        <taxon>Candidatus Kueneniibacteriota</taxon>
    </lineage>
</organism>
<dbReference type="CDD" id="cd03789">
    <property type="entry name" value="GT9_LPS_heptosyltransferase"/>
    <property type="match status" value="1"/>
</dbReference>
<dbReference type="PANTHER" id="PTHR30160:SF7">
    <property type="entry name" value="ADP-HEPTOSE--LPS HEPTOSYLTRANSFERASE 2"/>
    <property type="match status" value="1"/>
</dbReference>
<evidence type="ECO:0000256" key="1">
    <source>
        <dbReference type="ARBA" id="ARBA00022676"/>
    </source>
</evidence>
<evidence type="ECO:0000313" key="4">
    <source>
        <dbReference type="EMBL" id="KKS39644.1"/>
    </source>
</evidence>
<dbReference type="GO" id="GO:0005829">
    <property type="term" value="C:cytosol"/>
    <property type="evidence" value="ECO:0007669"/>
    <property type="project" value="TreeGrafter"/>
</dbReference>
<gene>
    <name evidence="4" type="ORF">UV02_C0060G0008</name>
</gene>
<feature type="transmembrane region" description="Helical" evidence="3">
    <location>
        <begin position="6"/>
        <end position="28"/>
    </location>
</feature>
<name>A0A0G0YSQ2_9BACT</name>
<evidence type="ECO:0000256" key="3">
    <source>
        <dbReference type="SAM" id="Phobius"/>
    </source>
</evidence>
<dbReference type="Gene3D" id="3.40.50.2000">
    <property type="entry name" value="Glycogen Phosphorylase B"/>
    <property type="match status" value="2"/>
</dbReference>
<dbReference type="SUPFAM" id="SSF53756">
    <property type="entry name" value="UDP-Glycosyltransferase/glycogen phosphorylase"/>
    <property type="match status" value="1"/>
</dbReference>
<dbReference type="GO" id="GO:0008713">
    <property type="term" value="F:ADP-heptose-lipopolysaccharide heptosyltransferase activity"/>
    <property type="evidence" value="ECO:0007669"/>
    <property type="project" value="TreeGrafter"/>
</dbReference>
<accession>A0A0G0YSQ2</accession>
<dbReference type="GO" id="GO:0009244">
    <property type="term" value="P:lipopolysaccharide core region biosynthetic process"/>
    <property type="evidence" value="ECO:0007669"/>
    <property type="project" value="TreeGrafter"/>
</dbReference>
<proteinExistence type="predicted"/>
<dbReference type="PANTHER" id="PTHR30160">
    <property type="entry name" value="TETRAACYLDISACCHARIDE 4'-KINASE-RELATED"/>
    <property type="match status" value="1"/>
</dbReference>
<dbReference type="InterPro" id="IPR051199">
    <property type="entry name" value="LPS_LOS_Heptosyltrfase"/>
</dbReference>
<sequence length="378" mass="43929">MPYNKFFYYARKIFHLFLLGLFLIINLFPKKYYKTIVICQRGKLGDLICTTPLFRLVKKYYPDHKLVVIAREPFHQILEHNPYIDCLISFSAGQLMSSYIWVLRTGLMIRHRFHPDYFVNLFADFNASLLGVVTGAEKKAVTTTALDGKMQKIFYPFFNIRPYDYTSEAKTHYLSFFDEINPKSDDLSNELFFTGNNQTVELWSQKNNTRYPLIGVTVSSGKDFKHWPQKSWRELLKKLMLRYHAQVVFFGVSEELEEIKRVSDKLPGQNFIITDVSINELPHYIKKCHLFIGVDTGPLYIADALKVPTVDIMGPCDEKTQKPDYGVIVTNQYYCHGQSKVLSQPKLSDYPAIKQCFESITPQQVFSSCQHILERGNN</sequence>
<keyword evidence="3" id="KW-0472">Membrane</keyword>
<protein>
    <submittedName>
        <fullName evidence="4">Glycosyl transferase, family 9</fullName>
    </submittedName>
</protein>
<dbReference type="Pfam" id="PF01075">
    <property type="entry name" value="Glyco_transf_9"/>
    <property type="match status" value="1"/>
</dbReference>
<evidence type="ECO:0000256" key="2">
    <source>
        <dbReference type="ARBA" id="ARBA00022679"/>
    </source>
</evidence>
<reference evidence="4 5" key="1">
    <citation type="journal article" date="2015" name="Nature">
        <title>rRNA introns, odd ribosomes, and small enigmatic genomes across a large radiation of phyla.</title>
        <authorList>
            <person name="Brown C.T."/>
            <person name="Hug L.A."/>
            <person name="Thomas B.C."/>
            <person name="Sharon I."/>
            <person name="Castelle C.J."/>
            <person name="Singh A."/>
            <person name="Wilkins M.J."/>
            <person name="Williams K.H."/>
            <person name="Banfield J.F."/>
        </authorList>
    </citation>
    <scope>NUCLEOTIDE SEQUENCE [LARGE SCALE GENOMIC DNA]</scope>
</reference>
<keyword evidence="2 4" id="KW-0808">Transferase</keyword>